<keyword evidence="6" id="KW-1185">Reference proteome</keyword>
<protein>
    <submittedName>
        <fullName evidence="4 5">Uncharacterized protein</fullName>
    </submittedName>
</protein>
<feature type="disulfide bond" evidence="2">
    <location>
        <begin position="14"/>
        <end position="32"/>
    </location>
</feature>
<name>R7TDL4_CAPTE</name>
<gene>
    <name evidence="4" type="ORF">CAPTEDRAFT_188760</name>
</gene>
<dbReference type="Pfam" id="PF00057">
    <property type="entry name" value="Ldl_recept_a"/>
    <property type="match status" value="1"/>
</dbReference>
<organism evidence="4">
    <name type="scientific">Capitella teleta</name>
    <name type="common">Polychaete worm</name>
    <dbReference type="NCBI Taxonomy" id="283909"/>
    <lineage>
        <taxon>Eukaryota</taxon>
        <taxon>Metazoa</taxon>
        <taxon>Spiralia</taxon>
        <taxon>Lophotrochozoa</taxon>
        <taxon>Annelida</taxon>
        <taxon>Polychaeta</taxon>
        <taxon>Sedentaria</taxon>
        <taxon>Scolecida</taxon>
        <taxon>Capitellidae</taxon>
        <taxon>Capitella</taxon>
    </lineage>
</organism>
<reference evidence="6" key="1">
    <citation type="submission" date="2012-12" db="EMBL/GenBank/DDBJ databases">
        <authorList>
            <person name="Hellsten U."/>
            <person name="Grimwood J."/>
            <person name="Chapman J.A."/>
            <person name="Shapiro H."/>
            <person name="Aerts A."/>
            <person name="Otillar R.P."/>
            <person name="Terry A.Y."/>
            <person name="Boore J.L."/>
            <person name="Simakov O."/>
            <person name="Marletaz F."/>
            <person name="Cho S.-J."/>
            <person name="Edsinger-Gonzales E."/>
            <person name="Havlak P."/>
            <person name="Kuo D.-H."/>
            <person name="Larsson T."/>
            <person name="Lv J."/>
            <person name="Arendt D."/>
            <person name="Savage R."/>
            <person name="Osoegawa K."/>
            <person name="de Jong P."/>
            <person name="Lindberg D.R."/>
            <person name="Seaver E.C."/>
            <person name="Weisblat D.A."/>
            <person name="Putnam N.H."/>
            <person name="Grigoriev I.V."/>
            <person name="Rokhsar D.S."/>
        </authorList>
    </citation>
    <scope>NUCLEOTIDE SEQUENCE</scope>
    <source>
        <strain evidence="6">I ESC-2004</strain>
    </source>
</reference>
<keyword evidence="1 2" id="KW-1015">Disulfide bond</keyword>
<dbReference type="SMART" id="SM00192">
    <property type="entry name" value="LDLa"/>
    <property type="match status" value="1"/>
</dbReference>
<reference evidence="5" key="3">
    <citation type="submission" date="2015-06" db="UniProtKB">
        <authorList>
            <consortium name="EnsemblMetazoa"/>
        </authorList>
    </citation>
    <scope>IDENTIFICATION</scope>
</reference>
<accession>R7TDL4</accession>
<sequence>MDQDMCNKTTSFLCGNGRCINATLLCNGYDNCRDGSDESYTYAHCKEEEEIAMNEDRPALVAHPQISLRSSRNTMQLSTGVFKGLAPNEALRLRVLGERRPSRKPYRLSALEVAAIVIGSIIGTVVLCCFLGSVIDCFMHVYKYWCSCLHKAYRSKCRGAEAGTMRNPNFGSAQYAQNSSSEPTVLLVRAVPPSFSTIILSCEGREHQQDPPAESSQQQTPPYRVIGRVSSSHVLLNNNNTIANRHAIEHDPSDIAGNGKLRDSATQTSPTARLACIRTRSCDDHSDERSRLLLPRHQSVRVRCLRESLEFTSIPGLVTEKSPTPDGPMPPSYSSIFRNEFVTYETDGAEISLSPPSR</sequence>
<feature type="transmembrane region" description="Helical" evidence="3">
    <location>
        <begin position="109"/>
        <end position="135"/>
    </location>
</feature>
<keyword evidence="3" id="KW-0812">Transmembrane</keyword>
<evidence type="ECO:0000256" key="3">
    <source>
        <dbReference type="SAM" id="Phobius"/>
    </source>
</evidence>
<dbReference type="PANTHER" id="PTHR24652:SF67">
    <property type="entry name" value="LOW-DENSITY LIPOPROTEIN RECEPTOR CLASS A DOMAIN-CONTAINING PROTEIN 2"/>
    <property type="match status" value="1"/>
</dbReference>
<dbReference type="PANTHER" id="PTHR24652">
    <property type="entry name" value="LOW-DENSITY LIPOPROTEIN RECEPTOR CLASS A DOMAIN-CONTAINING PROTEIN 2"/>
    <property type="match status" value="1"/>
</dbReference>
<dbReference type="AlphaFoldDB" id="R7TDL4"/>
<dbReference type="OrthoDB" id="10013209at2759"/>
<dbReference type="EnsemblMetazoa" id="CapteT188760">
    <property type="protein sequence ID" value="CapteP188760"/>
    <property type="gene ID" value="CapteG188760"/>
</dbReference>
<dbReference type="PROSITE" id="PS50068">
    <property type="entry name" value="LDLRA_2"/>
    <property type="match status" value="1"/>
</dbReference>
<dbReference type="InterPro" id="IPR002172">
    <property type="entry name" value="LDrepeatLR_classA_rpt"/>
</dbReference>
<dbReference type="CDD" id="cd00112">
    <property type="entry name" value="LDLa"/>
    <property type="match status" value="1"/>
</dbReference>
<keyword evidence="3" id="KW-0472">Membrane</keyword>
<proteinExistence type="predicted"/>
<dbReference type="InterPro" id="IPR036055">
    <property type="entry name" value="LDL_receptor-like_sf"/>
</dbReference>
<evidence type="ECO:0000256" key="1">
    <source>
        <dbReference type="ARBA" id="ARBA00023157"/>
    </source>
</evidence>
<dbReference type="SUPFAM" id="SSF57424">
    <property type="entry name" value="LDL receptor-like module"/>
    <property type="match status" value="1"/>
</dbReference>
<keyword evidence="3" id="KW-1133">Transmembrane helix</keyword>
<dbReference type="Gene3D" id="4.10.400.10">
    <property type="entry name" value="Low-density Lipoprotein Receptor"/>
    <property type="match status" value="1"/>
</dbReference>
<reference evidence="4 6" key="2">
    <citation type="journal article" date="2013" name="Nature">
        <title>Insights into bilaterian evolution from three spiralian genomes.</title>
        <authorList>
            <person name="Simakov O."/>
            <person name="Marletaz F."/>
            <person name="Cho S.J."/>
            <person name="Edsinger-Gonzales E."/>
            <person name="Havlak P."/>
            <person name="Hellsten U."/>
            <person name="Kuo D.H."/>
            <person name="Larsson T."/>
            <person name="Lv J."/>
            <person name="Arendt D."/>
            <person name="Savage R."/>
            <person name="Osoegawa K."/>
            <person name="de Jong P."/>
            <person name="Grimwood J."/>
            <person name="Chapman J.A."/>
            <person name="Shapiro H."/>
            <person name="Aerts A."/>
            <person name="Otillar R.P."/>
            <person name="Terry A.Y."/>
            <person name="Boore J.L."/>
            <person name="Grigoriev I.V."/>
            <person name="Lindberg D.R."/>
            <person name="Seaver E.C."/>
            <person name="Weisblat D.A."/>
            <person name="Putnam N.H."/>
            <person name="Rokhsar D.S."/>
        </authorList>
    </citation>
    <scope>NUCLEOTIDE SEQUENCE</scope>
    <source>
        <strain evidence="4 6">I ESC-2004</strain>
    </source>
</reference>
<dbReference type="InterPro" id="IPR042333">
    <property type="entry name" value="LRAD2/Mig-13-like"/>
</dbReference>
<dbReference type="EMBL" id="KB310412">
    <property type="protein sequence ID" value="ELT91607.1"/>
    <property type="molecule type" value="Genomic_DNA"/>
</dbReference>
<dbReference type="HOGENOM" id="CLU_774448_0_0_1"/>
<evidence type="ECO:0000313" key="5">
    <source>
        <dbReference type="EnsemblMetazoa" id="CapteP188760"/>
    </source>
</evidence>
<comment type="caution">
    <text evidence="2">Lacks conserved residue(s) required for the propagation of feature annotation.</text>
</comment>
<evidence type="ECO:0000313" key="4">
    <source>
        <dbReference type="EMBL" id="ELT91607.1"/>
    </source>
</evidence>
<dbReference type="EMBL" id="AMQN01013707">
    <property type="status" value="NOT_ANNOTATED_CDS"/>
    <property type="molecule type" value="Genomic_DNA"/>
</dbReference>
<dbReference type="Proteomes" id="UP000014760">
    <property type="component" value="Unassembled WGS sequence"/>
</dbReference>
<evidence type="ECO:0000256" key="2">
    <source>
        <dbReference type="PROSITE-ProRule" id="PRU00124"/>
    </source>
</evidence>
<evidence type="ECO:0000313" key="6">
    <source>
        <dbReference type="Proteomes" id="UP000014760"/>
    </source>
</evidence>